<name>A0ABQ1J270_9PROT</name>
<dbReference type="PROSITE" id="PS51891">
    <property type="entry name" value="CENP_V_GFA"/>
    <property type="match status" value="1"/>
</dbReference>
<evidence type="ECO:0000313" key="5">
    <source>
        <dbReference type="EMBL" id="GGB57805.1"/>
    </source>
</evidence>
<gene>
    <name evidence="5" type="ORF">GCM10011503_02740</name>
</gene>
<feature type="domain" description="CENP-V/GFA" evidence="4">
    <location>
        <begin position="1"/>
        <end position="119"/>
    </location>
</feature>
<proteinExistence type="inferred from homology"/>
<dbReference type="PANTHER" id="PTHR28620:SF1">
    <property type="entry name" value="CENP-V_GFA DOMAIN-CONTAINING PROTEIN"/>
    <property type="match status" value="1"/>
</dbReference>
<reference evidence="6" key="1">
    <citation type="journal article" date="2019" name="Int. J. Syst. Evol. Microbiol.">
        <title>The Global Catalogue of Microorganisms (GCM) 10K type strain sequencing project: providing services to taxonomists for standard genome sequencing and annotation.</title>
        <authorList>
            <consortium name="The Broad Institute Genomics Platform"/>
            <consortium name="The Broad Institute Genome Sequencing Center for Infectious Disease"/>
            <person name="Wu L."/>
            <person name="Ma J."/>
        </authorList>
    </citation>
    <scope>NUCLEOTIDE SEQUENCE [LARGE SCALE GENOMIC DNA]</scope>
    <source>
        <strain evidence="6">CGMCC 1.15928</strain>
    </source>
</reference>
<evidence type="ECO:0000259" key="4">
    <source>
        <dbReference type="PROSITE" id="PS51891"/>
    </source>
</evidence>
<comment type="similarity">
    <text evidence="1">Belongs to the Gfa family.</text>
</comment>
<dbReference type="Gene3D" id="2.170.150.70">
    <property type="match status" value="1"/>
</dbReference>
<dbReference type="InterPro" id="IPR006913">
    <property type="entry name" value="CENP-V/GFA"/>
</dbReference>
<evidence type="ECO:0000256" key="1">
    <source>
        <dbReference type="ARBA" id="ARBA00005495"/>
    </source>
</evidence>
<dbReference type="SUPFAM" id="SSF51316">
    <property type="entry name" value="Mss4-like"/>
    <property type="match status" value="1"/>
</dbReference>
<dbReference type="Proteomes" id="UP000628854">
    <property type="component" value="Unassembled WGS sequence"/>
</dbReference>
<keyword evidence="3" id="KW-0862">Zinc</keyword>
<keyword evidence="2" id="KW-0479">Metal-binding</keyword>
<dbReference type="PANTHER" id="PTHR28620">
    <property type="entry name" value="CENTROMERE PROTEIN V"/>
    <property type="match status" value="1"/>
</dbReference>
<dbReference type="InterPro" id="IPR011057">
    <property type="entry name" value="Mss4-like_sf"/>
</dbReference>
<dbReference type="InterPro" id="IPR052355">
    <property type="entry name" value="CENP-V-like"/>
</dbReference>
<evidence type="ECO:0000256" key="3">
    <source>
        <dbReference type="ARBA" id="ARBA00022833"/>
    </source>
</evidence>
<accession>A0ABQ1J270</accession>
<sequence length="139" mass="14843">MTATCLCGAVSVTVDTKPDFIHDCNCSLCRKTGAAWGYYSSAAVITSGATAAYMRGDKPNAGVEVHTCPTCGSTTHFELAPTFKAQHPDADVFGVNMRLFGSEELDGVEVRYPDGRNWDGQGPFGFRKTPITISEATPL</sequence>
<protein>
    <submittedName>
        <fullName evidence="5">Aldehyde-activating protein</fullName>
    </submittedName>
</protein>
<organism evidence="5 6">
    <name type="scientific">Henriciella pelagia</name>
    <dbReference type="NCBI Taxonomy" id="1977912"/>
    <lineage>
        <taxon>Bacteria</taxon>
        <taxon>Pseudomonadati</taxon>
        <taxon>Pseudomonadota</taxon>
        <taxon>Alphaproteobacteria</taxon>
        <taxon>Hyphomonadales</taxon>
        <taxon>Hyphomonadaceae</taxon>
        <taxon>Henriciella</taxon>
    </lineage>
</organism>
<keyword evidence="6" id="KW-1185">Reference proteome</keyword>
<dbReference type="RefSeq" id="WP_084393948.1">
    <property type="nucleotide sequence ID" value="NZ_BMKF01000001.1"/>
</dbReference>
<comment type="caution">
    <text evidence="5">The sequence shown here is derived from an EMBL/GenBank/DDBJ whole genome shotgun (WGS) entry which is preliminary data.</text>
</comment>
<evidence type="ECO:0000256" key="2">
    <source>
        <dbReference type="ARBA" id="ARBA00022723"/>
    </source>
</evidence>
<dbReference type="EMBL" id="BMKF01000001">
    <property type="protein sequence ID" value="GGB57805.1"/>
    <property type="molecule type" value="Genomic_DNA"/>
</dbReference>
<evidence type="ECO:0000313" key="6">
    <source>
        <dbReference type="Proteomes" id="UP000628854"/>
    </source>
</evidence>
<dbReference type="Pfam" id="PF04828">
    <property type="entry name" value="GFA"/>
    <property type="match status" value="1"/>
</dbReference>